<organism evidence="3 4">
    <name type="scientific">Sapientia aquatica</name>
    <dbReference type="NCBI Taxonomy" id="1549640"/>
    <lineage>
        <taxon>Bacteria</taxon>
        <taxon>Pseudomonadati</taxon>
        <taxon>Pseudomonadota</taxon>
        <taxon>Betaproteobacteria</taxon>
        <taxon>Burkholderiales</taxon>
        <taxon>Oxalobacteraceae</taxon>
        <taxon>Sapientia</taxon>
    </lineage>
</organism>
<keyword evidence="4" id="KW-1185">Reference proteome</keyword>
<protein>
    <submittedName>
        <fullName evidence="3">Lipopolysaccharide heptosyltransferase family protein</fullName>
    </submittedName>
</protein>
<accession>A0A4R5VYJ2</accession>
<dbReference type="GO" id="GO:0008713">
    <property type="term" value="F:ADP-heptose-lipopolysaccharide heptosyltransferase activity"/>
    <property type="evidence" value="ECO:0007669"/>
    <property type="project" value="TreeGrafter"/>
</dbReference>
<dbReference type="RefSeq" id="WP_133329381.1">
    <property type="nucleotide sequence ID" value="NZ_SMYL01000007.1"/>
</dbReference>
<keyword evidence="1" id="KW-0328">Glycosyltransferase</keyword>
<gene>
    <name evidence="3" type="ORF">E2I14_13440</name>
</gene>
<keyword evidence="2 3" id="KW-0808">Transferase</keyword>
<name>A0A4R5VYJ2_9BURK</name>
<dbReference type="GO" id="GO:0009244">
    <property type="term" value="P:lipopolysaccharide core region biosynthetic process"/>
    <property type="evidence" value="ECO:0007669"/>
    <property type="project" value="TreeGrafter"/>
</dbReference>
<proteinExistence type="predicted"/>
<dbReference type="InterPro" id="IPR002201">
    <property type="entry name" value="Glyco_trans_9"/>
</dbReference>
<dbReference type="Proteomes" id="UP000294829">
    <property type="component" value="Unassembled WGS sequence"/>
</dbReference>
<dbReference type="InterPro" id="IPR051199">
    <property type="entry name" value="LPS_LOS_Heptosyltrfase"/>
</dbReference>
<comment type="caution">
    <text evidence="3">The sequence shown here is derived from an EMBL/GenBank/DDBJ whole genome shotgun (WGS) entry which is preliminary data.</text>
</comment>
<dbReference type="SUPFAM" id="SSF53756">
    <property type="entry name" value="UDP-Glycosyltransferase/glycogen phosphorylase"/>
    <property type="match status" value="1"/>
</dbReference>
<dbReference type="PANTHER" id="PTHR30160">
    <property type="entry name" value="TETRAACYLDISACCHARIDE 4'-KINASE-RELATED"/>
    <property type="match status" value="1"/>
</dbReference>
<evidence type="ECO:0000313" key="4">
    <source>
        <dbReference type="Proteomes" id="UP000294829"/>
    </source>
</evidence>
<evidence type="ECO:0000256" key="2">
    <source>
        <dbReference type="ARBA" id="ARBA00022679"/>
    </source>
</evidence>
<dbReference type="Gene3D" id="3.40.50.2000">
    <property type="entry name" value="Glycogen Phosphorylase B"/>
    <property type="match status" value="2"/>
</dbReference>
<dbReference type="GO" id="GO:0005829">
    <property type="term" value="C:cytosol"/>
    <property type="evidence" value="ECO:0007669"/>
    <property type="project" value="TreeGrafter"/>
</dbReference>
<dbReference type="AlphaFoldDB" id="A0A4R5VYJ2"/>
<sequence length="375" mass="43661">MTTQLVPAELLQKADKILFVAHLALGDFTYMQSCFRAFTQAYPHIKVHLWVDELRRTDDETQWEHLKKYSLYDWVNSSSLFDKVYSQTYSPQLFEQSVKEAQAENYPIVISLAVLHRHKYVNLIRRLSPNGFIVGQKKRVRFYDIPKHLIYRKLDAFIPAYKISKKHQANLQAVPHISEIYAGWFHTLFNIGVSDSERLPYVDIPEKWREYAQLQFNDWGFREGQRVFFINGYSKSADRSWKIERVLDLAAEIKRQPAWSNAGIIINVVPDQMQYARSVIAQRPIEHVHLFSATTNFFQLPAILSVCNLIISVETAVMHLANAVHVPVIALMRQTSPEWVPIDASITTIIKVKKRKAWMDEITVNDVMKVLRSEE</sequence>
<evidence type="ECO:0000313" key="3">
    <source>
        <dbReference type="EMBL" id="TDK64446.1"/>
    </source>
</evidence>
<dbReference type="EMBL" id="SMYL01000007">
    <property type="protein sequence ID" value="TDK64446.1"/>
    <property type="molecule type" value="Genomic_DNA"/>
</dbReference>
<evidence type="ECO:0000256" key="1">
    <source>
        <dbReference type="ARBA" id="ARBA00022676"/>
    </source>
</evidence>
<reference evidence="3 4" key="1">
    <citation type="submission" date="2019-03" db="EMBL/GenBank/DDBJ databases">
        <title>Sapientia aquatica gen. nov., sp. nov., isolated from a crater lake.</title>
        <authorList>
            <person name="Felfoldi T."/>
            <person name="Szabo A."/>
            <person name="Toth E."/>
            <person name="Schumann P."/>
            <person name="Keki Z."/>
            <person name="Marialigeti K."/>
            <person name="Mathe I."/>
        </authorList>
    </citation>
    <scope>NUCLEOTIDE SEQUENCE [LARGE SCALE GENOMIC DNA]</scope>
    <source>
        <strain evidence="3 4">SA-152</strain>
    </source>
</reference>
<dbReference type="OrthoDB" id="7051822at2"/>
<dbReference type="Pfam" id="PF01075">
    <property type="entry name" value="Glyco_transf_9"/>
    <property type="match status" value="1"/>
</dbReference>